<feature type="domain" description="HTH gntR-type" evidence="4">
    <location>
        <begin position="35"/>
        <end position="103"/>
    </location>
</feature>
<keyword evidence="3" id="KW-0804">Transcription</keyword>
<dbReference type="InterPro" id="IPR000524">
    <property type="entry name" value="Tscrpt_reg_HTH_GntR"/>
</dbReference>
<dbReference type="InterPro" id="IPR036388">
    <property type="entry name" value="WH-like_DNA-bd_sf"/>
</dbReference>
<keyword evidence="6" id="KW-1185">Reference proteome</keyword>
<comment type="caution">
    <text evidence="5">The sequence shown here is derived from an EMBL/GenBank/DDBJ whole genome shotgun (WGS) entry which is preliminary data.</text>
</comment>
<dbReference type="InterPro" id="IPR036390">
    <property type="entry name" value="WH_DNA-bd_sf"/>
</dbReference>
<organism evidence="5 6">
    <name type="scientific">Novosphingobium capsulatum</name>
    <dbReference type="NCBI Taxonomy" id="13688"/>
    <lineage>
        <taxon>Bacteria</taxon>
        <taxon>Pseudomonadati</taxon>
        <taxon>Pseudomonadota</taxon>
        <taxon>Alphaproteobacteria</taxon>
        <taxon>Sphingomonadales</taxon>
        <taxon>Sphingomonadaceae</taxon>
        <taxon>Novosphingobium</taxon>
    </lineage>
</organism>
<dbReference type="Gene3D" id="1.20.120.530">
    <property type="entry name" value="GntR ligand-binding domain-like"/>
    <property type="match status" value="1"/>
</dbReference>
<dbReference type="PANTHER" id="PTHR43537:SF44">
    <property type="entry name" value="GNTR FAMILY REGULATORY PROTEIN"/>
    <property type="match status" value="1"/>
</dbReference>
<evidence type="ECO:0000256" key="2">
    <source>
        <dbReference type="ARBA" id="ARBA00023125"/>
    </source>
</evidence>
<dbReference type="RefSeq" id="WP_309805179.1">
    <property type="nucleotide sequence ID" value="NZ_JAVDRD010000005.1"/>
</dbReference>
<dbReference type="CDD" id="cd07377">
    <property type="entry name" value="WHTH_GntR"/>
    <property type="match status" value="1"/>
</dbReference>
<name>A0ABU1MLN5_9SPHN</name>
<dbReference type="PANTHER" id="PTHR43537">
    <property type="entry name" value="TRANSCRIPTIONAL REGULATOR, GNTR FAMILY"/>
    <property type="match status" value="1"/>
</dbReference>
<dbReference type="InterPro" id="IPR011711">
    <property type="entry name" value="GntR_C"/>
</dbReference>
<dbReference type="PROSITE" id="PS50949">
    <property type="entry name" value="HTH_GNTR"/>
    <property type="match status" value="1"/>
</dbReference>
<protein>
    <submittedName>
        <fullName evidence="5">DNA-binding FadR family transcriptional regulator</fullName>
    </submittedName>
</protein>
<sequence length="273" mass="28550">MAIPGFLSASAPSGPLLSAHGRSAMAGGARQPGLRNSHDRVVHGIGSAIVAGAFAQGGTLPSEELLLERFAVSRTVLREAFKTLAAKGLVVARTRVGMRVCPRQQWNLFDADVLAWHVGEGVESRLREELADFRLAMEPAAAALAARHATPAQIAQMCGLIAAMGEPGLSRLDFARADLALHKLIGQASGNRLMAGTEAVIETALFAAFTLSSPVDDAAEHQASLRGHAAIVEAIAARDGVAAAEAVCGVIRHGQQRIDAVEQREGEIRNHAG</sequence>
<evidence type="ECO:0000259" key="4">
    <source>
        <dbReference type="PROSITE" id="PS50949"/>
    </source>
</evidence>
<dbReference type="Proteomes" id="UP001184150">
    <property type="component" value="Unassembled WGS sequence"/>
</dbReference>
<dbReference type="EMBL" id="JAVDRD010000005">
    <property type="protein sequence ID" value="MDR6511245.1"/>
    <property type="molecule type" value="Genomic_DNA"/>
</dbReference>
<gene>
    <name evidence="5" type="ORF">J2792_002117</name>
</gene>
<dbReference type="SMART" id="SM00895">
    <property type="entry name" value="FCD"/>
    <property type="match status" value="1"/>
</dbReference>
<reference evidence="5 6" key="1">
    <citation type="submission" date="2023-07" db="EMBL/GenBank/DDBJ databases">
        <title>Sorghum-associated microbial communities from plants grown in Nebraska, USA.</title>
        <authorList>
            <person name="Schachtman D."/>
        </authorList>
    </citation>
    <scope>NUCLEOTIDE SEQUENCE [LARGE SCALE GENOMIC DNA]</scope>
    <source>
        <strain evidence="5 6">DS1027</strain>
    </source>
</reference>
<dbReference type="Pfam" id="PF00392">
    <property type="entry name" value="GntR"/>
    <property type="match status" value="1"/>
</dbReference>
<evidence type="ECO:0000313" key="6">
    <source>
        <dbReference type="Proteomes" id="UP001184150"/>
    </source>
</evidence>
<dbReference type="Pfam" id="PF07729">
    <property type="entry name" value="FCD"/>
    <property type="match status" value="1"/>
</dbReference>
<accession>A0ABU1MLN5</accession>
<dbReference type="SUPFAM" id="SSF46785">
    <property type="entry name" value="Winged helix' DNA-binding domain"/>
    <property type="match status" value="1"/>
</dbReference>
<evidence type="ECO:0000256" key="1">
    <source>
        <dbReference type="ARBA" id="ARBA00023015"/>
    </source>
</evidence>
<dbReference type="Gene3D" id="1.10.10.10">
    <property type="entry name" value="Winged helix-like DNA-binding domain superfamily/Winged helix DNA-binding domain"/>
    <property type="match status" value="1"/>
</dbReference>
<keyword evidence="2 5" id="KW-0238">DNA-binding</keyword>
<evidence type="ECO:0000256" key="3">
    <source>
        <dbReference type="ARBA" id="ARBA00023163"/>
    </source>
</evidence>
<keyword evidence="1" id="KW-0805">Transcription regulation</keyword>
<dbReference type="SMART" id="SM00345">
    <property type="entry name" value="HTH_GNTR"/>
    <property type="match status" value="1"/>
</dbReference>
<dbReference type="GO" id="GO:0003677">
    <property type="term" value="F:DNA binding"/>
    <property type="evidence" value="ECO:0007669"/>
    <property type="project" value="UniProtKB-KW"/>
</dbReference>
<dbReference type="SUPFAM" id="SSF48008">
    <property type="entry name" value="GntR ligand-binding domain-like"/>
    <property type="match status" value="1"/>
</dbReference>
<dbReference type="InterPro" id="IPR008920">
    <property type="entry name" value="TF_FadR/GntR_C"/>
</dbReference>
<evidence type="ECO:0000313" key="5">
    <source>
        <dbReference type="EMBL" id="MDR6511245.1"/>
    </source>
</evidence>
<dbReference type="PRINTS" id="PR00035">
    <property type="entry name" value="HTHGNTR"/>
</dbReference>
<proteinExistence type="predicted"/>